<protein>
    <submittedName>
        <fullName evidence="1">Uncharacterized protein</fullName>
    </submittedName>
</protein>
<dbReference type="RefSeq" id="YP_009821767.1">
    <property type="nucleotide sequence ID" value="NC_048179.1"/>
</dbReference>
<name>A0A4D6DW54_9CAUD</name>
<sequence>MGKVIVIVLFIAGITAWFFWDRADMKKHNCQQTMESRQRMTWITTYDGKGNPTGGYPMFVTEWLYTCDDHPRWR</sequence>
<organism evidence="1 2">
    <name type="scientific">Salmonella phage ZCSE2</name>
    <dbReference type="NCBI Taxonomy" id="2562175"/>
    <lineage>
        <taxon>Viruses</taxon>
        <taxon>Duplodnaviria</taxon>
        <taxon>Heunggongvirae</taxon>
        <taxon>Uroviricota</taxon>
        <taxon>Caudoviricetes</taxon>
        <taxon>Loughboroughvirus</taxon>
        <taxon>Loughboroughvirus ZCSE2</taxon>
    </lineage>
</organism>
<reference evidence="1 2" key="1">
    <citation type="submission" date="2019-03" db="EMBL/GenBank/DDBJ databases">
        <authorList>
            <person name="Connerton I.F."/>
            <person name="El-Shibiny A."/>
            <person name="Hooton S."/>
            <person name="Mohamed A."/>
            <person name="Taha O."/>
            <person name="E-Sherif H.M."/>
            <person name="Connerton P.L."/>
        </authorList>
    </citation>
    <scope>NUCLEOTIDE SEQUENCE [LARGE SCALE GENOMIC DNA]</scope>
</reference>
<dbReference type="KEGG" id="vg:55013253"/>
<proteinExistence type="predicted"/>
<accession>A0A4D6DW54</accession>
<evidence type="ECO:0000313" key="1">
    <source>
        <dbReference type="EMBL" id="QBZ70555.1"/>
    </source>
</evidence>
<keyword evidence="2" id="KW-1185">Reference proteome</keyword>
<dbReference type="Proteomes" id="UP000297083">
    <property type="component" value="Segment"/>
</dbReference>
<evidence type="ECO:0000313" key="2">
    <source>
        <dbReference type="Proteomes" id="UP000297083"/>
    </source>
</evidence>
<dbReference type="EMBL" id="MK673511">
    <property type="protein sequence ID" value="QBZ70555.1"/>
    <property type="molecule type" value="Genomic_DNA"/>
</dbReference>
<dbReference type="GeneID" id="55013253"/>